<keyword evidence="4 7" id="KW-1133">Transmembrane helix</keyword>
<organism evidence="9 10">
    <name type="scientific">Saitozyma podzolica</name>
    <dbReference type="NCBI Taxonomy" id="1890683"/>
    <lineage>
        <taxon>Eukaryota</taxon>
        <taxon>Fungi</taxon>
        <taxon>Dikarya</taxon>
        <taxon>Basidiomycota</taxon>
        <taxon>Agaricomycotina</taxon>
        <taxon>Tremellomycetes</taxon>
        <taxon>Tremellales</taxon>
        <taxon>Trimorphomycetaceae</taxon>
        <taxon>Saitozyma</taxon>
    </lineage>
</organism>
<dbReference type="PROSITE" id="PS51419">
    <property type="entry name" value="RAB"/>
    <property type="match status" value="1"/>
</dbReference>
<dbReference type="FunFam" id="1.20.1250.20:FF:000361">
    <property type="entry name" value="Unplaced genomic scaffold supercont1.2, whole genome shotgun sequence"/>
    <property type="match status" value="1"/>
</dbReference>
<sequence length="1032" mass="113363">MSNPNPTQDKDISTHIDEPQAEDPHRKALEPVPLAERIKQQHADLYIEALERYGEDGSIDPEAEKRLKRKLDMRILPLLGICYFFYYVDKTTLSYAAIFGIKTDLKLVGTEYSWLSSIFYFGWLVWAIPSNLIMQRSPPAYYLALNIFMWGVLLMCQAAANNFASLAALRILSGAFEAIADPAFMLITSMYYTRSEQPSRISAWYCFNGLGVAGGGLIGYGIGHVKGALASWRYEFIIVGAVCAGWGIVLFLLLPNSPATFKGFTHEEKLLMIARMRKNQTGVENRRIKWDQVVETYTDYKTYMFCFLGFIANIPNGGISNFSTLVIQGLGFNTLQTALLGIPQGVLVVIWIGAGAIVNQYLPKNSRTIVCGLFMLPTISGALGFLLAPTNAYVGRLICFYLTGSYQASFVISLSLITSNTGGQTKKMLVSGMIWFGACVGNIAGPFFYKTDQAPKYQMGIGSLLAANIIEFLMFFAFRYAFKYENRKKQEARENAPPADLNLNATAFADMTDKQNPNFEYGLVRRDSRATYPLYSSPNRRILAILAARHVRTSDTIPAAGDFSASNNPLKKFKLVFLGEQSVGKTSLITRFMYDTFDNTYQATIGIDFLSKTMYLEDRTERFRSLIPSYIRDSSVAVIVYDITNRTSFLNTSKWVDDVRNERGQDVIIVLVGNKTDLNDKRQVTPEDLDKRAKELGVMSIETSAKAGHNVKTLFKKIAMALPGGSAEVKDAAANQKIDVSATPGEELPQASSYNPQSASTHTAKPSSMSHGGYAVVDVDEDPAGDIGGSTSGLEFKTFLSTDPAPNRSTSPNTAPQAPSPYFDVDTNIVLKRVGMAMIPREGFVAEVCDGQIDLYGPFWTLTTLILSLYTTSTLTSSITHYLASPNTPISSNLPLLSTATSVVYFYGLGVPALLWGATKWLKVGEWGVAEALGVYGYAMTVFVPISLLCLIPVGILRWALVAAAAASSGYFLVRNIYPVLASGDNKAVRLLIIAVVVLHAAVALAMKVLFFSYTVAGVEVSPDPIEEPLLR</sequence>
<dbReference type="Pfam" id="PF00071">
    <property type="entry name" value="Ras"/>
    <property type="match status" value="1"/>
</dbReference>
<feature type="transmembrane region" description="Helical" evidence="7">
    <location>
        <begin position="140"/>
        <end position="160"/>
    </location>
</feature>
<dbReference type="GO" id="GO:0022857">
    <property type="term" value="F:transmembrane transporter activity"/>
    <property type="evidence" value="ECO:0007669"/>
    <property type="project" value="InterPro"/>
</dbReference>
<dbReference type="Proteomes" id="UP000279259">
    <property type="component" value="Unassembled WGS sequence"/>
</dbReference>
<keyword evidence="2" id="KW-0813">Transport</keyword>
<evidence type="ECO:0000256" key="6">
    <source>
        <dbReference type="SAM" id="MobiDB-lite"/>
    </source>
</evidence>
<evidence type="ECO:0000259" key="8">
    <source>
        <dbReference type="PROSITE" id="PS50850"/>
    </source>
</evidence>
<evidence type="ECO:0000256" key="3">
    <source>
        <dbReference type="ARBA" id="ARBA00022692"/>
    </source>
</evidence>
<comment type="subcellular location">
    <subcellularLocation>
        <location evidence="1">Membrane</location>
        <topology evidence="1">Multi-pass membrane protein</topology>
    </subcellularLocation>
</comment>
<feature type="transmembrane region" description="Helical" evidence="7">
    <location>
        <begin position="990"/>
        <end position="1014"/>
    </location>
</feature>
<comment type="caution">
    <text evidence="9">The sequence shown here is derived from an EMBL/GenBank/DDBJ whole genome shotgun (WGS) entry which is preliminary data.</text>
</comment>
<dbReference type="SUPFAM" id="SSF103473">
    <property type="entry name" value="MFS general substrate transporter"/>
    <property type="match status" value="1"/>
</dbReference>
<dbReference type="NCBIfam" id="TIGR00231">
    <property type="entry name" value="small_GTP"/>
    <property type="match status" value="1"/>
</dbReference>
<dbReference type="PRINTS" id="PR00449">
    <property type="entry name" value="RASTRNSFRMNG"/>
</dbReference>
<dbReference type="InterPro" id="IPR011701">
    <property type="entry name" value="MFS"/>
</dbReference>
<feature type="transmembrane region" description="Helical" evidence="7">
    <location>
        <begin position="112"/>
        <end position="128"/>
    </location>
</feature>
<feature type="region of interest" description="Disordered" evidence="6">
    <location>
        <begin position="743"/>
        <end position="820"/>
    </location>
</feature>
<dbReference type="CDD" id="cd01861">
    <property type="entry name" value="Rab6"/>
    <property type="match status" value="1"/>
</dbReference>
<accession>A0A427Y7E4</accession>
<dbReference type="PANTHER" id="PTHR43791">
    <property type="entry name" value="PERMEASE-RELATED"/>
    <property type="match status" value="1"/>
</dbReference>
<protein>
    <recommendedName>
        <fullName evidence="8">Major facilitator superfamily (MFS) profile domain-containing protein</fullName>
    </recommendedName>
</protein>
<dbReference type="SUPFAM" id="SSF52540">
    <property type="entry name" value="P-loop containing nucleoside triphosphate hydrolases"/>
    <property type="match status" value="1"/>
</dbReference>
<feature type="compositionally biased region" description="Basic and acidic residues" evidence="6">
    <location>
        <begin position="8"/>
        <end position="29"/>
    </location>
</feature>
<dbReference type="InterPro" id="IPR036259">
    <property type="entry name" value="MFS_trans_sf"/>
</dbReference>
<gene>
    <name evidence="9" type="ORF">EHS25_003493</name>
</gene>
<feature type="transmembrane region" description="Helical" evidence="7">
    <location>
        <begin position="461"/>
        <end position="482"/>
    </location>
</feature>
<feature type="transmembrane region" description="Helical" evidence="7">
    <location>
        <begin position="342"/>
        <end position="362"/>
    </location>
</feature>
<feature type="compositionally biased region" description="Polar residues" evidence="6">
    <location>
        <begin position="807"/>
        <end position="817"/>
    </location>
</feature>
<feature type="transmembrane region" description="Helical" evidence="7">
    <location>
        <begin position="859"/>
        <end position="884"/>
    </location>
</feature>
<feature type="compositionally biased region" description="Polar residues" evidence="6">
    <location>
        <begin position="750"/>
        <end position="770"/>
    </location>
</feature>
<dbReference type="PROSITE" id="PS50850">
    <property type="entry name" value="MFS"/>
    <property type="match status" value="1"/>
</dbReference>
<feature type="transmembrane region" description="Helical" evidence="7">
    <location>
        <begin position="234"/>
        <end position="254"/>
    </location>
</feature>
<feature type="domain" description="Major facilitator superfamily (MFS) profile" evidence="8">
    <location>
        <begin position="75"/>
        <end position="489"/>
    </location>
</feature>
<feature type="transmembrane region" description="Helical" evidence="7">
    <location>
        <begin position="75"/>
        <end position="100"/>
    </location>
</feature>
<evidence type="ECO:0000313" key="9">
    <source>
        <dbReference type="EMBL" id="RSH87005.1"/>
    </source>
</evidence>
<feature type="transmembrane region" description="Helical" evidence="7">
    <location>
        <begin position="960"/>
        <end position="978"/>
    </location>
</feature>
<keyword evidence="5 7" id="KW-0472">Membrane</keyword>
<feature type="region of interest" description="Disordered" evidence="6">
    <location>
        <begin position="1"/>
        <end position="29"/>
    </location>
</feature>
<dbReference type="AlphaFoldDB" id="A0A427Y7E4"/>
<dbReference type="SMART" id="SM00175">
    <property type="entry name" value="RAB"/>
    <property type="match status" value="1"/>
</dbReference>
<dbReference type="SMART" id="SM00176">
    <property type="entry name" value="RAN"/>
    <property type="match status" value="1"/>
</dbReference>
<keyword evidence="3 7" id="KW-0812">Transmembrane</keyword>
<dbReference type="PROSITE" id="PS51421">
    <property type="entry name" value="RAS"/>
    <property type="match status" value="1"/>
</dbReference>
<feature type="transmembrane region" description="Helical" evidence="7">
    <location>
        <begin position="429"/>
        <end position="449"/>
    </location>
</feature>
<dbReference type="Gene3D" id="1.20.1250.20">
    <property type="entry name" value="MFS general substrate transporter like domains"/>
    <property type="match status" value="1"/>
</dbReference>
<evidence type="ECO:0000256" key="4">
    <source>
        <dbReference type="ARBA" id="ARBA00022989"/>
    </source>
</evidence>
<evidence type="ECO:0000256" key="7">
    <source>
        <dbReference type="SAM" id="Phobius"/>
    </source>
</evidence>
<dbReference type="GO" id="GO:0003924">
    <property type="term" value="F:GTPase activity"/>
    <property type="evidence" value="ECO:0007669"/>
    <property type="project" value="InterPro"/>
</dbReference>
<reference evidence="9 10" key="1">
    <citation type="submission" date="2018-11" db="EMBL/GenBank/DDBJ databases">
        <title>Genome sequence of Saitozyma podzolica DSM 27192.</title>
        <authorList>
            <person name="Aliyu H."/>
            <person name="Gorte O."/>
            <person name="Ochsenreither K."/>
        </authorList>
    </citation>
    <scope>NUCLEOTIDE SEQUENCE [LARGE SCALE GENOMIC DNA]</scope>
    <source>
        <strain evidence="9 10">DSM 27192</strain>
    </source>
</reference>
<feature type="transmembrane region" description="Helical" evidence="7">
    <location>
        <begin position="369"/>
        <end position="388"/>
    </location>
</feature>
<keyword evidence="10" id="KW-1185">Reference proteome</keyword>
<dbReference type="InterPro" id="IPR020846">
    <property type="entry name" value="MFS_dom"/>
</dbReference>
<dbReference type="InterPro" id="IPR005225">
    <property type="entry name" value="Small_GTP-bd"/>
</dbReference>
<dbReference type="FunFam" id="3.40.50.300:FF:001461">
    <property type="entry name" value="GTP-binding protein ryh1"/>
    <property type="match status" value="1"/>
</dbReference>
<dbReference type="SMART" id="SM00174">
    <property type="entry name" value="RHO"/>
    <property type="match status" value="1"/>
</dbReference>
<dbReference type="EMBL" id="RSCD01000018">
    <property type="protein sequence ID" value="RSH87005.1"/>
    <property type="molecule type" value="Genomic_DNA"/>
</dbReference>
<feature type="transmembrane region" description="Helical" evidence="7">
    <location>
        <begin position="904"/>
        <end position="922"/>
    </location>
</feature>
<dbReference type="InterPro" id="IPR001806">
    <property type="entry name" value="Small_GTPase"/>
</dbReference>
<feature type="transmembrane region" description="Helical" evidence="7">
    <location>
        <begin position="394"/>
        <end position="417"/>
    </location>
</feature>
<evidence type="ECO:0000256" key="1">
    <source>
        <dbReference type="ARBA" id="ARBA00004141"/>
    </source>
</evidence>
<evidence type="ECO:0000256" key="5">
    <source>
        <dbReference type="ARBA" id="ARBA00023136"/>
    </source>
</evidence>
<proteinExistence type="predicted"/>
<name>A0A427Y7E4_9TREE</name>
<dbReference type="Pfam" id="PF07690">
    <property type="entry name" value="MFS_1"/>
    <property type="match status" value="1"/>
</dbReference>
<dbReference type="PANTHER" id="PTHR43791:SF97">
    <property type="entry name" value="ALLANTOATE TRANSPORTER, PUTATIVE (AFU_ORTHOLOGUE AFUA_1G14700)-RELATED"/>
    <property type="match status" value="1"/>
</dbReference>
<dbReference type="GO" id="GO:0005525">
    <property type="term" value="F:GTP binding"/>
    <property type="evidence" value="ECO:0007669"/>
    <property type="project" value="InterPro"/>
</dbReference>
<feature type="transmembrane region" description="Helical" evidence="7">
    <location>
        <begin position="204"/>
        <end position="222"/>
    </location>
</feature>
<dbReference type="SMART" id="SM00173">
    <property type="entry name" value="RAS"/>
    <property type="match status" value="1"/>
</dbReference>
<dbReference type="OrthoDB" id="6730379at2759"/>
<dbReference type="Gene3D" id="3.40.50.300">
    <property type="entry name" value="P-loop containing nucleotide triphosphate hydrolases"/>
    <property type="match status" value="1"/>
</dbReference>
<feature type="transmembrane region" description="Helical" evidence="7">
    <location>
        <begin position="934"/>
        <end position="954"/>
    </location>
</feature>
<feature type="transmembrane region" description="Helical" evidence="7">
    <location>
        <begin position="302"/>
        <end position="322"/>
    </location>
</feature>
<evidence type="ECO:0000313" key="10">
    <source>
        <dbReference type="Proteomes" id="UP000279259"/>
    </source>
</evidence>
<feature type="transmembrane region" description="Helical" evidence="7">
    <location>
        <begin position="166"/>
        <end position="192"/>
    </location>
</feature>
<dbReference type="GO" id="GO:0016020">
    <property type="term" value="C:membrane"/>
    <property type="evidence" value="ECO:0007669"/>
    <property type="project" value="UniProtKB-SubCell"/>
</dbReference>
<evidence type="ECO:0000256" key="2">
    <source>
        <dbReference type="ARBA" id="ARBA00022448"/>
    </source>
</evidence>
<dbReference type="InterPro" id="IPR027417">
    <property type="entry name" value="P-loop_NTPase"/>
</dbReference>